<evidence type="ECO:0000256" key="2">
    <source>
        <dbReference type="ARBA" id="ARBA00004922"/>
    </source>
</evidence>
<dbReference type="InterPro" id="IPR012341">
    <property type="entry name" value="6hp_glycosidase-like_sf"/>
</dbReference>
<reference evidence="15 16" key="1">
    <citation type="submission" date="2014-04" db="EMBL/GenBank/DDBJ databases">
        <authorList>
            <consortium name="DOE Joint Genome Institute"/>
            <person name="Kuo A."/>
            <person name="Zuccaro A."/>
            <person name="Kohler A."/>
            <person name="Nagy L.G."/>
            <person name="Floudas D."/>
            <person name="Copeland A."/>
            <person name="Barry K.W."/>
            <person name="Cichocki N."/>
            <person name="Veneault-Fourrey C."/>
            <person name="LaButti K."/>
            <person name="Lindquist E.A."/>
            <person name="Lipzen A."/>
            <person name="Lundell T."/>
            <person name="Morin E."/>
            <person name="Murat C."/>
            <person name="Sun H."/>
            <person name="Tunlid A."/>
            <person name="Henrissat B."/>
            <person name="Grigoriev I.V."/>
            <person name="Hibbett D.S."/>
            <person name="Martin F."/>
            <person name="Nordberg H.P."/>
            <person name="Cantor M.N."/>
            <person name="Hua S.X."/>
        </authorList>
    </citation>
    <scope>NUCLEOTIDE SEQUENCE [LARGE SCALE GENOMIC DNA]</scope>
    <source>
        <strain evidence="15 16">MAFF 305830</strain>
    </source>
</reference>
<dbReference type="GO" id="GO:0005783">
    <property type="term" value="C:endoplasmic reticulum"/>
    <property type="evidence" value="ECO:0007669"/>
    <property type="project" value="TreeGrafter"/>
</dbReference>
<dbReference type="PRINTS" id="PR00747">
    <property type="entry name" value="GLYHDRLASE47"/>
</dbReference>
<evidence type="ECO:0000256" key="5">
    <source>
        <dbReference type="ARBA" id="ARBA00022801"/>
    </source>
</evidence>
<evidence type="ECO:0000256" key="3">
    <source>
        <dbReference type="ARBA" id="ARBA00007658"/>
    </source>
</evidence>
<dbReference type="PANTHER" id="PTHR11742">
    <property type="entry name" value="MANNOSYL-OLIGOSACCHARIDE ALPHA-1,2-MANNOSIDASE-RELATED"/>
    <property type="match status" value="1"/>
</dbReference>
<evidence type="ECO:0000256" key="10">
    <source>
        <dbReference type="PIRSR" id="PIRSR601382-1"/>
    </source>
</evidence>
<keyword evidence="6 11" id="KW-0106">Calcium</keyword>
<evidence type="ECO:0000313" key="15">
    <source>
        <dbReference type="EMBL" id="KIM22542.1"/>
    </source>
</evidence>
<dbReference type="STRING" id="933852.A0A0C2WZ04"/>
<dbReference type="Pfam" id="PF01532">
    <property type="entry name" value="Glyco_hydro_47"/>
    <property type="match status" value="1"/>
</dbReference>
<evidence type="ECO:0000256" key="7">
    <source>
        <dbReference type="ARBA" id="ARBA00023157"/>
    </source>
</evidence>
<evidence type="ECO:0000256" key="13">
    <source>
        <dbReference type="RuleBase" id="RU361193"/>
    </source>
</evidence>
<evidence type="ECO:0000256" key="14">
    <source>
        <dbReference type="SAM" id="MobiDB-lite"/>
    </source>
</evidence>
<dbReference type="Proteomes" id="UP000054097">
    <property type="component" value="Unassembled WGS sequence"/>
</dbReference>
<organism evidence="15 16">
    <name type="scientific">Serendipita vermifera MAFF 305830</name>
    <dbReference type="NCBI Taxonomy" id="933852"/>
    <lineage>
        <taxon>Eukaryota</taxon>
        <taxon>Fungi</taxon>
        <taxon>Dikarya</taxon>
        <taxon>Basidiomycota</taxon>
        <taxon>Agaricomycotina</taxon>
        <taxon>Agaricomycetes</taxon>
        <taxon>Sebacinales</taxon>
        <taxon>Serendipitaceae</taxon>
        <taxon>Serendipita</taxon>
    </lineage>
</organism>
<feature type="active site" description="Proton donor" evidence="10">
    <location>
        <position position="491"/>
    </location>
</feature>
<comment type="cofactor">
    <cofactor evidence="1 11">
        <name>Ca(2+)</name>
        <dbReference type="ChEBI" id="CHEBI:29108"/>
    </cofactor>
</comment>
<feature type="active site" evidence="10">
    <location>
        <position position="567"/>
    </location>
</feature>
<keyword evidence="4 11" id="KW-0479">Metal-binding</keyword>
<evidence type="ECO:0000256" key="12">
    <source>
        <dbReference type="PIRSR" id="PIRSR601382-3"/>
    </source>
</evidence>
<keyword evidence="5 13" id="KW-0378">Hydrolase</keyword>
<evidence type="ECO:0000256" key="11">
    <source>
        <dbReference type="PIRSR" id="PIRSR601382-2"/>
    </source>
</evidence>
<dbReference type="Gene3D" id="1.50.10.10">
    <property type="match status" value="1"/>
</dbReference>
<dbReference type="HOGENOM" id="CLU_003818_0_2_1"/>
<keyword evidence="16" id="KW-1185">Reference proteome</keyword>
<dbReference type="SUPFAM" id="SSF48225">
    <property type="entry name" value="Seven-hairpin glycosidases"/>
    <property type="match status" value="1"/>
</dbReference>
<dbReference type="GO" id="GO:0004571">
    <property type="term" value="F:mannosyl-oligosaccharide 1,2-alpha-mannosidase activity"/>
    <property type="evidence" value="ECO:0007669"/>
    <property type="project" value="UniProtKB-EC"/>
</dbReference>
<dbReference type="GO" id="GO:0005975">
    <property type="term" value="P:carbohydrate metabolic process"/>
    <property type="evidence" value="ECO:0007669"/>
    <property type="project" value="InterPro"/>
</dbReference>
<proteinExistence type="inferred from homology"/>
<dbReference type="EMBL" id="KN824354">
    <property type="protein sequence ID" value="KIM22542.1"/>
    <property type="molecule type" value="Genomic_DNA"/>
</dbReference>
<dbReference type="InterPro" id="IPR036026">
    <property type="entry name" value="Seven-hairpin_glycosidases"/>
</dbReference>
<dbReference type="PANTHER" id="PTHR11742:SF55">
    <property type="entry name" value="ENDOPLASMIC RETICULUM MANNOSYL-OLIGOSACCHARIDE 1,2-ALPHA-MANNOSIDASE"/>
    <property type="match status" value="1"/>
</dbReference>
<comment type="catalytic activity">
    <reaction evidence="8">
        <text>N(4)-(alpha-D-Man-(1-&gt;2)-alpha-D-Man-(1-&gt;2)-alpha-D-Man-(1-&gt;3)-[alpha-D-Man-(1-&gt;3)-[alpha-D-Man-(1-&gt;2)-alpha-D-Man-(1-&gt;6)]-alpha-D-Man-(1-&gt;6)]-beta-D-Man-(1-&gt;4)-beta-D-GlcNAc-(1-&gt;4)-beta-D-GlcNAc)-L-asparaginyl-[protein] (N-glucan mannose isomer 8A1,2,3B1,3) + 3 H2O = N(4)-(alpha-D-Man-(1-&gt;3)-[alpha-D-Man-(1-&gt;3)-[alpha-D-Man-(1-&gt;6)]-alpha-D-Man-(1-&gt;6)]-beta-D-Man-(1-&gt;4)-beta-D-GlcNAc-(1-&gt;4)-beta-D-GlcNAc)-L-asparaginyl-[protein] (N-glucan mannose isomer 5A1,2) + 3 beta-D-mannose</text>
        <dbReference type="Rhea" id="RHEA:56028"/>
        <dbReference type="Rhea" id="RHEA-COMP:14358"/>
        <dbReference type="Rhea" id="RHEA-COMP:14367"/>
        <dbReference type="ChEBI" id="CHEBI:15377"/>
        <dbReference type="ChEBI" id="CHEBI:28563"/>
        <dbReference type="ChEBI" id="CHEBI:59087"/>
        <dbReference type="ChEBI" id="CHEBI:60628"/>
        <dbReference type="EC" id="3.2.1.113"/>
    </reaction>
</comment>
<dbReference type="InterPro" id="IPR050749">
    <property type="entry name" value="Glycosyl_Hydrolase_47"/>
</dbReference>
<feature type="disulfide bond" evidence="12">
    <location>
        <begin position="396"/>
        <end position="477"/>
    </location>
</feature>
<reference evidence="16" key="2">
    <citation type="submission" date="2015-01" db="EMBL/GenBank/DDBJ databases">
        <title>Evolutionary Origins and Diversification of the Mycorrhizal Mutualists.</title>
        <authorList>
            <consortium name="DOE Joint Genome Institute"/>
            <consortium name="Mycorrhizal Genomics Consortium"/>
            <person name="Kohler A."/>
            <person name="Kuo A."/>
            <person name="Nagy L.G."/>
            <person name="Floudas D."/>
            <person name="Copeland A."/>
            <person name="Barry K.W."/>
            <person name="Cichocki N."/>
            <person name="Veneault-Fourrey C."/>
            <person name="LaButti K."/>
            <person name="Lindquist E.A."/>
            <person name="Lipzen A."/>
            <person name="Lundell T."/>
            <person name="Morin E."/>
            <person name="Murat C."/>
            <person name="Riley R."/>
            <person name="Ohm R."/>
            <person name="Sun H."/>
            <person name="Tunlid A."/>
            <person name="Henrissat B."/>
            <person name="Grigoriev I.V."/>
            <person name="Hibbett D.S."/>
            <person name="Martin F."/>
        </authorList>
    </citation>
    <scope>NUCLEOTIDE SEQUENCE [LARGE SCALE GENOMIC DNA]</scope>
    <source>
        <strain evidence="16">MAFF 305830</strain>
    </source>
</reference>
<keyword evidence="13" id="KW-0326">Glycosidase</keyword>
<evidence type="ECO:0000256" key="8">
    <source>
        <dbReference type="ARBA" id="ARBA00047669"/>
    </source>
</evidence>
<sequence length="676" mass="76915">MSTHILGSSHLRDVFVSYRRLPTPKKVAIWVGLSILAVFLIHSQRGPPHFRGPPRPPPFRPPGFYDHLQTTSPADKQLWDKRKNEVRDAFRHAYGGYEKFAFGFDELLPMSNGTRTNLNGWGLTIVDSLDTMLLMDLTPEVDRAVKFIQTLDFTKPSGRGGVGFFETMIRYVGGLLSGYYLTSISTKPGFQSTYAPVLLKKATELSTVLNGAFNTSSGLPDRWIKIENGTSLPSGPHGGGSLAEMATCQMEYKYLSHVTGDPSYFRLSQRVMEVMEQEQGKTPARVSTKKPDGTVEEELSTKQQTGLWLNSFYLDNGEMFGSSVSAGAMGDSAYEYLLKQYLLSGRTEKHILDMYLQAMDGVINHLLFLSPKNDLLYMTDLGSWATPSGQFEHLSCYMPGVLALGARLLDPEFPWDHRHRHHPRSPLESPLNVSSSEYQPPYSHRLRSRAPVHVDQEQLRRTLDLHMRAAEGLAYTCWSMYASTKTGIGPETVTFHSPDPPEHLEGSQWLTRDRYNPVKWGPRVDKWERSGRQGPLVGTDRTTEDGIFAEADKDWTLRDERYLLRPEAIEAMYLLWKTTGNKRWRDRGWQMFEAVNKHARTESGYASVHYVQNEEPRRVDDMPSFFLAETLKYAYLITVDPEDDPLPLDKIVFNTEAHPLPVFEWTAEERSKYNIH</sequence>
<keyword evidence="7 12" id="KW-1015">Disulfide bond</keyword>
<comment type="catalytic activity">
    <reaction evidence="9">
        <text>N(4)-(alpha-D-Man-(1-&gt;2)-alpha-D-Man-(1-&gt;2)-alpha-D-Man-(1-&gt;3)-[alpha-D-Man-(1-&gt;2)-alpha-D-Man-(1-&gt;3)-[alpha-D-Man-(1-&gt;2)-alpha-D-Man-(1-&gt;6)]-alpha-D-Man-(1-&gt;6)]-beta-D-Man-(1-&gt;4)-beta-D-GlcNAc-(1-&gt;4)-beta-D-GlcNAc)-L-asparaginyl-[protein] (N-glucan mannose isomer 9A1,2,3B1,2,3) + 4 H2O = N(4)-(alpha-D-Man-(1-&gt;3)-[alpha-D-Man-(1-&gt;3)-[alpha-D-Man-(1-&gt;6)]-alpha-D-Man-(1-&gt;6)]-beta-D-Man-(1-&gt;4)-beta-D-GlcNAc-(1-&gt;4)-beta-D-GlcNAc)-L-asparaginyl-[protein] (N-glucan mannose isomer 5A1,2) + 4 beta-D-mannose</text>
        <dbReference type="Rhea" id="RHEA:56008"/>
        <dbReference type="Rhea" id="RHEA-COMP:14356"/>
        <dbReference type="Rhea" id="RHEA-COMP:14367"/>
        <dbReference type="ChEBI" id="CHEBI:15377"/>
        <dbReference type="ChEBI" id="CHEBI:28563"/>
        <dbReference type="ChEBI" id="CHEBI:59087"/>
        <dbReference type="ChEBI" id="CHEBI:139493"/>
        <dbReference type="EC" id="3.2.1.113"/>
    </reaction>
</comment>
<dbReference type="OrthoDB" id="8118055at2759"/>
<comment type="pathway">
    <text evidence="2">Protein modification; protein glycosylation.</text>
</comment>
<feature type="binding site" evidence="11">
    <location>
        <position position="655"/>
    </location>
    <ligand>
        <name>Ca(2+)</name>
        <dbReference type="ChEBI" id="CHEBI:29108"/>
    </ligand>
</feature>
<dbReference type="InterPro" id="IPR001382">
    <property type="entry name" value="Glyco_hydro_47"/>
</dbReference>
<evidence type="ECO:0000256" key="9">
    <source>
        <dbReference type="ARBA" id="ARBA00048605"/>
    </source>
</evidence>
<dbReference type="GO" id="GO:0005509">
    <property type="term" value="F:calcium ion binding"/>
    <property type="evidence" value="ECO:0007669"/>
    <property type="project" value="InterPro"/>
</dbReference>
<dbReference type="GO" id="GO:0016020">
    <property type="term" value="C:membrane"/>
    <property type="evidence" value="ECO:0007669"/>
    <property type="project" value="InterPro"/>
</dbReference>
<evidence type="ECO:0000256" key="1">
    <source>
        <dbReference type="ARBA" id="ARBA00001913"/>
    </source>
</evidence>
<feature type="region of interest" description="Disordered" evidence="14">
    <location>
        <begin position="419"/>
        <end position="449"/>
    </location>
</feature>
<feature type="active site" description="Proton donor" evidence="10">
    <location>
        <position position="166"/>
    </location>
</feature>
<evidence type="ECO:0000256" key="4">
    <source>
        <dbReference type="ARBA" id="ARBA00022723"/>
    </source>
</evidence>
<protein>
    <recommendedName>
        <fullName evidence="13">alpha-1,2-Mannosidase</fullName>
        <ecNumber evidence="13">3.2.1.-</ecNumber>
    </recommendedName>
</protein>
<feature type="active site" evidence="10">
    <location>
        <position position="331"/>
    </location>
</feature>
<dbReference type="GO" id="GO:0036503">
    <property type="term" value="P:ERAD pathway"/>
    <property type="evidence" value="ECO:0007669"/>
    <property type="project" value="UniProtKB-ARBA"/>
</dbReference>
<dbReference type="AlphaFoldDB" id="A0A0C2WZ04"/>
<evidence type="ECO:0000256" key="6">
    <source>
        <dbReference type="ARBA" id="ARBA00022837"/>
    </source>
</evidence>
<evidence type="ECO:0000313" key="16">
    <source>
        <dbReference type="Proteomes" id="UP000054097"/>
    </source>
</evidence>
<dbReference type="EC" id="3.2.1.-" evidence="13"/>
<name>A0A0C2WZ04_SERVB</name>
<accession>A0A0C2WZ04</accession>
<comment type="similarity">
    <text evidence="3 13">Belongs to the glycosyl hydrolase 47 family.</text>
</comment>
<gene>
    <name evidence="15" type="ORF">M408DRAFT_284020</name>
</gene>